<evidence type="ECO:0000313" key="2">
    <source>
        <dbReference type="Proteomes" id="UP001178461"/>
    </source>
</evidence>
<organism evidence="1 2">
    <name type="scientific">Podarcis lilfordi</name>
    <name type="common">Lilford's wall lizard</name>
    <dbReference type="NCBI Taxonomy" id="74358"/>
    <lineage>
        <taxon>Eukaryota</taxon>
        <taxon>Metazoa</taxon>
        <taxon>Chordata</taxon>
        <taxon>Craniata</taxon>
        <taxon>Vertebrata</taxon>
        <taxon>Euteleostomi</taxon>
        <taxon>Lepidosauria</taxon>
        <taxon>Squamata</taxon>
        <taxon>Bifurcata</taxon>
        <taxon>Unidentata</taxon>
        <taxon>Episquamata</taxon>
        <taxon>Laterata</taxon>
        <taxon>Lacertibaenia</taxon>
        <taxon>Lacertidae</taxon>
        <taxon>Podarcis</taxon>
    </lineage>
</organism>
<evidence type="ECO:0000313" key="1">
    <source>
        <dbReference type="EMBL" id="CAI5784707.1"/>
    </source>
</evidence>
<dbReference type="AlphaFoldDB" id="A0AA35KW74"/>
<reference evidence="1" key="1">
    <citation type="submission" date="2022-12" db="EMBL/GenBank/DDBJ databases">
        <authorList>
            <person name="Alioto T."/>
            <person name="Alioto T."/>
            <person name="Gomez Garrido J."/>
        </authorList>
    </citation>
    <scope>NUCLEOTIDE SEQUENCE</scope>
</reference>
<gene>
    <name evidence="1" type="ORF">PODLI_1B027928</name>
</gene>
<proteinExistence type="predicted"/>
<name>A0AA35KW74_9SAUR</name>
<dbReference type="Proteomes" id="UP001178461">
    <property type="component" value="Chromosome 9"/>
</dbReference>
<protein>
    <submittedName>
        <fullName evidence="1">Uncharacterized protein</fullName>
    </submittedName>
</protein>
<accession>A0AA35KW74</accession>
<dbReference type="InterPro" id="IPR027825">
    <property type="entry name" value="DUF4522"/>
</dbReference>
<dbReference type="Pfam" id="PF15022">
    <property type="entry name" value="DUF4522"/>
    <property type="match status" value="1"/>
</dbReference>
<dbReference type="EMBL" id="OX395134">
    <property type="protein sequence ID" value="CAI5784707.1"/>
    <property type="molecule type" value="Genomic_DNA"/>
</dbReference>
<sequence>MEFDFHRKKKRESVLKDSGYKVHNRFEFAELTRRLLLASAEKISNRLHHDICWGSPFHLRPVKTILKAPIPSVQAIEFNRILQRQRLEKIELHCKLAQQVESELKHRIYLARRPLPPSGPN</sequence>
<dbReference type="PANTHER" id="PTHR38002:SF1">
    <property type="entry name" value="CHROMOSOME 4 OPEN READING FRAME 36"/>
    <property type="match status" value="1"/>
</dbReference>
<keyword evidence="2" id="KW-1185">Reference proteome</keyword>
<dbReference type="PANTHER" id="PTHR38002">
    <property type="entry name" value="C4ORF36 ISOFORM 11"/>
    <property type="match status" value="1"/>
</dbReference>